<keyword evidence="7 9" id="KW-0067">ATP-binding</keyword>
<evidence type="ECO:0000256" key="1">
    <source>
        <dbReference type="ARBA" id="ARBA00004828"/>
    </source>
</evidence>
<dbReference type="InterPro" id="IPR036393">
    <property type="entry name" value="AceGlu_kinase-like_sf"/>
</dbReference>
<feature type="binding site" evidence="9">
    <location>
        <position position="62"/>
    </location>
    <ligand>
        <name>substrate</name>
    </ligand>
</feature>
<comment type="catalytic activity">
    <reaction evidence="8 9">
        <text>N-acetyl-L-glutamate + ATP = N-acetyl-L-glutamyl 5-phosphate + ADP</text>
        <dbReference type="Rhea" id="RHEA:14629"/>
        <dbReference type="ChEBI" id="CHEBI:30616"/>
        <dbReference type="ChEBI" id="CHEBI:44337"/>
        <dbReference type="ChEBI" id="CHEBI:57936"/>
        <dbReference type="ChEBI" id="CHEBI:456216"/>
        <dbReference type="EC" id="2.7.2.8"/>
    </reaction>
</comment>
<keyword evidence="9" id="KW-0963">Cytoplasm</keyword>
<evidence type="ECO:0000256" key="5">
    <source>
        <dbReference type="ARBA" id="ARBA00022741"/>
    </source>
</evidence>
<dbReference type="InterPro" id="IPR001048">
    <property type="entry name" value="Asp/Glu/Uridylate_kinase"/>
</dbReference>
<evidence type="ECO:0000256" key="2">
    <source>
        <dbReference type="ARBA" id="ARBA00022571"/>
    </source>
</evidence>
<feature type="domain" description="Aspartate/glutamate/uridylate kinase" evidence="10">
    <location>
        <begin position="2"/>
        <end position="233"/>
    </location>
</feature>
<keyword evidence="6 9" id="KW-0418">Kinase</keyword>
<dbReference type="Pfam" id="PF00696">
    <property type="entry name" value="AA_kinase"/>
    <property type="match status" value="1"/>
</dbReference>
<dbReference type="GO" id="GO:0005524">
    <property type="term" value="F:ATP binding"/>
    <property type="evidence" value="ECO:0007669"/>
    <property type="project" value="UniProtKB-UniRule"/>
</dbReference>
<dbReference type="GO" id="GO:0005737">
    <property type="term" value="C:cytoplasm"/>
    <property type="evidence" value="ECO:0007669"/>
    <property type="project" value="UniProtKB-SubCell"/>
</dbReference>
<dbReference type="PANTHER" id="PTHR23342:SF0">
    <property type="entry name" value="N-ACETYLGLUTAMATE SYNTHASE, MITOCHONDRIAL"/>
    <property type="match status" value="1"/>
</dbReference>
<feature type="binding site" evidence="9">
    <location>
        <position position="155"/>
    </location>
    <ligand>
        <name>substrate</name>
    </ligand>
</feature>
<dbReference type="EC" id="2.7.2.8" evidence="9"/>
<dbReference type="NCBIfam" id="TIGR00761">
    <property type="entry name" value="argB"/>
    <property type="match status" value="1"/>
</dbReference>
<comment type="subcellular location">
    <subcellularLocation>
        <location evidence="9">Cytoplasm</location>
    </subcellularLocation>
</comment>
<sequence length="257" mass="27836">MKTIVIKCGGSVMDKLTPSFFASVKELEKQGYQFVFVHGGGPDINKMLDLFHVPHEFEQGLRKTTAQAMEIVEMVLSGQTNRKLVALMHKNGLKAIGLNGSDGEVLQGEFLDQEKLGFVGEIADVNVAVINMLLQEHNIPAITPIAITKDGTKLNINADFAAAAVANALNADHCIFVTDVDGIMIDGKLLPQTDAMEIEKYIEDGKITGGMIPKVKSAVATIEKGLQSVMIVSGLKSFLKGKEWIGTEITAKERILK</sequence>
<dbReference type="InterPro" id="IPR037528">
    <property type="entry name" value="ArgB"/>
</dbReference>
<comment type="caution">
    <text evidence="11">The sequence shown here is derived from an EMBL/GenBank/DDBJ whole genome shotgun (WGS) entry which is preliminary data.</text>
</comment>
<keyword evidence="12" id="KW-1185">Reference proteome</keyword>
<keyword evidence="3 9" id="KW-0028">Amino-acid biosynthesis</keyword>
<dbReference type="FunFam" id="3.40.1160.10:FF:000004">
    <property type="entry name" value="Acetylglutamate kinase"/>
    <property type="match status" value="1"/>
</dbReference>
<feature type="site" description="Transition state stabilizer" evidence="9">
    <location>
        <position position="214"/>
    </location>
</feature>
<evidence type="ECO:0000313" key="11">
    <source>
        <dbReference type="EMBL" id="KAB2337192.1"/>
    </source>
</evidence>
<dbReference type="PANTHER" id="PTHR23342">
    <property type="entry name" value="N-ACETYLGLUTAMATE SYNTHASE"/>
    <property type="match status" value="1"/>
</dbReference>
<dbReference type="AlphaFoldDB" id="A0A6L3V6Y0"/>
<comment type="pathway">
    <text evidence="1 9">Amino-acid biosynthesis; L-arginine biosynthesis; N(2)-acetyl-L-ornithine from L-glutamate: step 2/4.</text>
</comment>
<comment type="similarity">
    <text evidence="9">Belongs to the acetylglutamate kinase family. ArgB subfamily.</text>
</comment>
<dbReference type="Proteomes" id="UP000481030">
    <property type="component" value="Unassembled WGS sequence"/>
</dbReference>
<dbReference type="PIRSF" id="PIRSF000728">
    <property type="entry name" value="NAGK"/>
    <property type="match status" value="1"/>
</dbReference>
<dbReference type="GO" id="GO:0003991">
    <property type="term" value="F:acetylglutamate kinase activity"/>
    <property type="evidence" value="ECO:0007669"/>
    <property type="project" value="UniProtKB-UniRule"/>
</dbReference>
<keyword evidence="5 9" id="KW-0547">Nucleotide-binding</keyword>
<organism evidence="11 12">
    <name type="scientific">Cytobacillus depressus</name>
    <dbReference type="NCBI Taxonomy" id="1602942"/>
    <lineage>
        <taxon>Bacteria</taxon>
        <taxon>Bacillati</taxon>
        <taxon>Bacillota</taxon>
        <taxon>Bacilli</taxon>
        <taxon>Bacillales</taxon>
        <taxon>Bacillaceae</taxon>
        <taxon>Cytobacillus</taxon>
    </lineage>
</organism>
<keyword evidence="4 9" id="KW-0808">Transferase</keyword>
<evidence type="ECO:0000259" key="10">
    <source>
        <dbReference type="Pfam" id="PF00696"/>
    </source>
</evidence>
<feature type="site" description="Transition state stabilizer" evidence="9">
    <location>
        <position position="7"/>
    </location>
</feature>
<accession>A0A6L3V6Y0</accession>
<dbReference type="Gene3D" id="3.40.1160.10">
    <property type="entry name" value="Acetylglutamate kinase-like"/>
    <property type="match status" value="1"/>
</dbReference>
<dbReference type="GO" id="GO:0042450">
    <property type="term" value="P:L-arginine biosynthetic process via ornithine"/>
    <property type="evidence" value="ECO:0007669"/>
    <property type="project" value="UniProtKB-UniRule"/>
</dbReference>
<evidence type="ECO:0000256" key="9">
    <source>
        <dbReference type="HAMAP-Rule" id="MF_00082"/>
    </source>
</evidence>
<evidence type="ECO:0000256" key="7">
    <source>
        <dbReference type="ARBA" id="ARBA00022840"/>
    </source>
</evidence>
<dbReference type="HAMAP" id="MF_00082">
    <property type="entry name" value="ArgB"/>
    <property type="match status" value="1"/>
</dbReference>
<protein>
    <recommendedName>
        <fullName evidence="9">Acetylglutamate kinase</fullName>
        <ecNumber evidence="9">2.7.2.8</ecNumber>
    </recommendedName>
    <alternativeName>
        <fullName evidence="9">N-acetyl-L-glutamate 5-phosphotransferase</fullName>
    </alternativeName>
    <alternativeName>
        <fullName evidence="9">NAG kinase</fullName>
        <shortName evidence="9">NAGK</shortName>
    </alternativeName>
</protein>
<dbReference type="CDD" id="cd04238">
    <property type="entry name" value="AAK_NAGK-like"/>
    <property type="match status" value="1"/>
</dbReference>
<name>A0A6L3V6Y0_9BACI</name>
<dbReference type="RefSeq" id="WP_151533880.1">
    <property type="nucleotide sequence ID" value="NZ_WBOS01000002.1"/>
</dbReference>
<dbReference type="InterPro" id="IPR004662">
    <property type="entry name" value="AcgluKinase_fam"/>
</dbReference>
<evidence type="ECO:0000256" key="4">
    <source>
        <dbReference type="ARBA" id="ARBA00022679"/>
    </source>
</evidence>
<evidence type="ECO:0000313" key="12">
    <source>
        <dbReference type="Proteomes" id="UP000481030"/>
    </source>
</evidence>
<feature type="binding site" evidence="9">
    <location>
        <begin position="40"/>
        <end position="41"/>
    </location>
    <ligand>
        <name>substrate</name>
    </ligand>
</feature>
<evidence type="ECO:0000256" key="3">
    <source>
        <dbReference type="ARBA" id="ARBA00022605"/>
    </source>
</evidence>
<dbReference type="EMBL" id="WBOS01000002">
    <property type="protein sequence ID" value="KAB2337192.1"/>
    <property type="molecule type" value="Genomic_DNA"/>
</dbReference>
<dbReference type="SUPFAM" id="SSF53633">
    <property type="entry name" value="Carbamate kinase-like"/>
    <property type="match status" value="1"/>
</dbReference>
<keyword evidence="2 9" id="KW-0055">Arginine biosynthesis</keyword>
<comment type="function">
    <text evidence="9">Catalyzes the ATP-dependent phosphorylation of N-acetyl-L-glutamate.</text>
</comment>
<proteinExistence type="inferred from homology"/>
<dbReference type="UniPathway" id="UPA00068">
    <property type="reaction ID" value="UER00107"/>
</dbReference>
<evidence type="ECO:0000256" key="8">
    <source>
        <dbReference type="ARBA" id="ARBA00048141"/>
    </source>
</evidence>
<reference evidence="11 12" key="1">
    <citation type="journal article" date="2016" name="Antonie Van Leeuwenhoek">
        <title>Bacillus depressus sp. nov., isolated from soil of a sunflower field.</title>
        <authorList>
            <person name="Wei X."/>
            <person name="Xin D."/>
            <person name="Xin Y."/>
            <person name="Zhang H."/>
            <person name="Wang T."/>
            <person name="Zhang J."/>
        </authorList>
    </citation>
    <scope>NUCLEOTIDE SEQUENCE [LARGE SCALE GENOMIC DNA]</scope>
    <source>
        <strain evidence="11 12">BZ1</strain>
    </source>
</reference>
<gene>
    <name evidence="9 11" type="primary">argB</name>
    <name evidence="11" type="ORF">F7731_06095</name>
</gene>
<evidence type="ECO:0000256" key="6">
    <source>
        <dbReference type="ARBA" id="ARBA00022777"/>
    </source>
</evidence>
<dbReference type="OrthoDB" id="9803155at2"/>